<dbReference type="EMBL" id="JAEVFJ010000013">
    <property type="protein sequence ID" value="KAH8101227.1"/>
    <property type="molecule type" value="Genomic_DNA"/>
</dbReference>
<sequence>MSYEHRSPTDEQKYLLGEYDTREKATESHREARGSRSNFIFTLVAVLVCVLCTGINIHAFITAGKPEVRQYYDLDKLKRPSQWIGLDRLKMPDEAPEPILIYPNLISVINRAEPSRAYGDDPVRFAQLGGLVPPDDRPLKITSEFSTIVEFRSIDYKMENCELKITSPASGTNVTLGVGENVVDIWKVQSKHQINAKLLTWKTRPARLHKVDTITMTHGMDYTYRFSCPTDTLHTFELCASGDTTHVEWVQDHKKPTPGVVMWQHASFLE</sequence>
<keyword evidence="1" id="KW-1133">Transmembrane helix</keyword>
<feature type="transmembrane region" description="Helical" evidence="1">
    <location>
        <begin position="39"/>
        <end position="61"/>
    </location>
</feature>
<evidence type="ECO:0000313" key="3">
    <source>
        <dbReference type="EMBL" id="KAH8101227.1"/>
    </source>
</evidence>
<keyword evidence="1" id="KW-0472">Membrane</keyword>
<evidence type="ECO:0000313" key="4">
    <source>
        <dbReference type="Proteomes" id="UP000813824"/>
    </source>
</evidence>
<proteinExistence type="predicted"/>
<gene>
    <name evidence="3" type="ORF">BXZ70DRAFT_117724</name>
</gene>
<dbReference type="InterPro" id="IPR018620">
    <property type="entry name" value="Ubiquitin3-bd_protein_But2_C"/>
</dbReference>
<comment type="caution">
    <text evidence="3">The sequence shown here is derived from an EMBL/GenBank/DDBJ whole genome shotgun (WGS) entry which is preliminary data.</text>
</comment>
<accession>A0A8K0UQF5</accession>
<name>A0A8K0UQF5_9AGAR</name>
<dbReference type="Proteomes" id="UP000813824">
    <property type="component" value="Unassembled WGS sequence"/>
</dbReference>
<dbReference type="Pfam" id="PF09792">
    <property type="entry name" value="But2"/>
    <property type="match status" value="1"/>
</dbReference>
<evidence type="ECO:0000259" key="2">
    <source>
        <dbReference type="Pfam" id="PF09792"/>
    </source>
</evidence>
<organism evidence="3 4">
    <name type="scientific">Cristinia sonorae</name>
    <dbReference type="NCBI Taxonomy" id="1940300"/>
    <lineage>
        <taxon>Eukaryota</taxon>
        <taxon>Fungi</taxon>
        <taxon>Dikarya</taxon>
        <taxon>Basidiomycota</taxon>
        <taxon>Agaricomycotina</taxon>
        <taxon>Agaricomycetes</taxon>
        <taxon>Agaricomycetidae</taxon>
        <taxon>Agaricales</taxon>
        <taxon>Pleurotineae</taxon>
        <taxon>Stephanosporaceae</taxon>
        <taxon>Cristinia</taxon>
    </lineage>
</organism>
<feature type="domain" description="Ubiquitin 3 binding protein But2 C-terminal" evidence="2">
    <location>
        <begin position="102"/>
        <end position="253"/>
    </location>
</feature>
<keyword evidence="4" id="KW-1185">Reference proteome</keyword>
<dbReference type="OrthoDB" id="3350619at2759"/>
<evidence type="ECO:0000256" key="1">
    <source>
        <dbReference type="SAM" id="Phobius"/>
    </source>
</evidence>
<reference evidence="3" key="1">
    <citation type="journal article" date="2021" name="New Phytol.">
        <title>Evolutionary innovations through gain and loss of genes in the ectomycorrhizal Boletales.</title>
        <authorList>
            <person name="Wu G."/>
            <person name="Miyauchi S."/>
            <person name="Morin E."/>
            <person name="Kuo A."/>
            <person name="Drula E."/>
            <person name="Varga T."/>
            <person name="Kohler A."/>
            <person name="Feng B."/>
            <person name="Cao Y."/>
            <person name="Lipzen A."/>
            <person name="Daum C."/>
            <person name="Hundley H."/>
            <person name="Pangilinan J."/>
            <person name="Johnson J."/>
            <person name="Barry K."/>
            <person name="LaButti K."/>
            <person name="Ng V."/>
            <person name="Ahrendt S."/>
            <person name="Min B."/>
            <person name="Choi I.G."/>
            <person name="Park H."/>
            <person name="Plett J.M."/>
            <person name="Magnuson J."/>
            <person name="Spatafora J.W."/>
            <person name="Nagy L.G."/>
            <person name="Henrissat B."/>
            <person name="Grigoriev I.V."/>
            <person name="Yang Z.L."/>
            <person name="Xu J."/>
            <person name="Martin F.M."/>
        </authorList>
    </citation>
    <scope>NUCLEOTIDE SEQUENCE</scope>
    <source>
        <strain evidence="3">KKN 215</strain>
    </source>
</reference>
<keyword evidence="1" id="KW-0812">Transmembrane</keyword>
<dbReference type="AlphaFoldDB" id="A0A8K0UQF5"/>
<protein>
    <recommendedName>
        <fullName evidence="2">Ubiquitin 3 binding protein But2 C-terminal domain-containing protein</fullName>
    </recommendedName>
</protein>